<evidence type="ECO:0000313" key="2">
    <source>
        <dbReference type="EMBL" id="GEO85146.1"/>
    </source>
</evidence>
<dbReference type="OrthoDB" id="9770306at2"/>
<dbReference type="GO" id="GO:0005829">
    <property type="term" value="C:cytosol"/>
    <property type="evidence" value="ECO:0007669"/>
    <property type="project" value="TreeGrafter"/>
</dbReference>
<dbReference type="EMBL" id="BJZP01000008">
    <property type="protein sequence ID" value="GEO85146.1"/>
    <property type="molecule type" value="Genomic_DNA"/>
</dbReference>
<reference evidence="2 3" key="1">
    <citation type="submission" date="2019-07" db="EMBL/GenBank/DDBJ databases">
        <title>Whole genome shotgun sequence of Rhizobium naphthalenivorans NBRC 107585.</title>
        <authorList>
            <person name="Hosoyama A."/>
            <person name="Uohara A."/>
            <person name="Ohji S."/>
            <person name="Ichikawa N."/>
        </authorList>
    </citation>
    <scope>NUCLEOTIDE SEQUENCE [LARGE SCALE GENOMIC DNA]</scope>
    <source>
        <strain evidence="2 3">NBRC 107585</strain>
    </source>
</reference>
<proteinExistence type="predicted"/>
<organism evidence="2 3">
    <name type="scientific">Ciceribacter naphthalenivorans</name>
    <dbReference type="NCBI Taxonomy" id="1118451"/>
    <lineage>
        <taxon>Bacteria</taxon>
        <taxon>Pseudomonadati</taxon>
        <taxon>Pseudomonadota</taxon>
        <taxon>Alphaproteobacteria</taxon>
        <taxon>Hyphomicrobiales</taxon>
        <taxon>Rhizobiaceae</taxon>
        <taxon>Ciceribacter</taxon>
    </lineage>
</organism>
<sequence>MTAPQSRPRVGLFATCLVDLFRPSVGFSAAKLIEDAGCEVDVPMAQTCCGQPAYNSGDRKDARALAIQVIELFEGYDYIVAPSGSCAAMLKHHYPELFKGDAKWEERCRRFSDKVFELVSFLTDVMFVPKVDAAFKGAITYHDSCSGLRELGVQTQPRKLLASVEGLEIKEMAGSDVCCGFGGTFCVKYSDISGTIVSKKTANITATGADMLLAGDMGCLMNMAGKLKREGSSIEVRHVAEVLAGMTDTAPIAGSGK</sequence>
<feature type="domain" description="Cysteine-rich" evidence="1">
    <location>
        <begin position="139"/>
        <end position="223"/>
    </location>
</feature>
<dbReference type="InterPro" id="IPR004017">
    <property type="entry name" value="Cys_rich_dom"/>
</dbReference>
<dbReference type="Pfam" id="PF02754">
    <property type="entry name" value="CCG"/>
    <property type="match status" value="2"/>
</dbReference>
<dbReference type="PANTHER" id="PTHR30296">
    <property type="entry name" value="UNCHARACTERIZED PROTEIN YKGE"/>
    <property type="match status" value="1"/>
</dbReference>
<feature type="domain" description="Cysteine-rich" evidence="1">
    <location>
        <begin position="10"/>
        <end position="91"/>
    </location>
</feature>
<accession>A0A512HI68</accession>
<dbReference type="Proteomes" id="UP000321717">
    <property type="component" value="Unassembled WGS sequence"/>
</dbReference>
<keyword evidence="3" id="KW-1185">Reference proteome</keyword>
<evidence type="ECO:0000313" key="3">
    <source>
        <dbReference type="Proteomes" id="UP000321717"/>
    </source>
</evidence>
<evidence type="ECO:0000259" key="1">
    <source>
        <dbReference type="Pfam" id="PF02754"/>
    </source>
</evidence>
<name>A0A512HI68_9HYPH</name>
<comment type="caution">
    <text evidence="2">The sequence shown here is derived from an EMBL/GenBank/DDBJ whole genome shotgun (WGS) entry which is preliminary data.</text>
</comment>
<dbReference type="RefSeq" id="WP_147180117.1">
    <property type="nucleotide sequence ID" value="NZ_BJZP01000008.1"/>
</dbReference>
<protein>
    <submittedName>
        <fullName evidence="2">Fe-S oxidoreductase</fullName>
    </submittedName>
</protein>
<dbReference type="PANTHER" id="PTHR30296:SF0">
    <property type="entry name" value="LACTATE UTILIZATION PROTEIN A"/>
    <property type="match status" value="1"/>
</dbReference>
<dbReference type="AlphaFoldDB" id="A0A512HI68"/>
<gene>
    <name evidence="2" type="ORF">RNA01_20780</name>
</gene>
<dbReference type="GO" id="GO:0016491">
    <property type="term" value="F:oxidoreductase activity"/>
    <property type="evidence" value="ECO:0007669"/>
    <property type="project" value="UniProtKB-ARBA"/>
</dbReference>